<evidence type="ECO:0000256" key="6">
    <source>
        <dbReference type="SAM" id="MobiDB-lite"/>
    </source>
</evidence>
<reference evidence="8 9" key="1">
    <citation type="submission" date="2023-05" db="EMBL/GenBank/DDBJ databases">
        <title>Metabolic capabilities are highly conserved among human nasal-associated Corynebacterium species in pangenomic analyses.</title>
        <authorList>
            <person name="Tran T.H."/>
            <person name="Roberts A.Q."/>
            <person name="Escapa I.F."/>
            <person name="Gao W."/>
            <person name="Conlan S."/>
            <person name="Kong H."/>
            <person name="Segre J.A."/>
            <person name="Kelly M.S."/>
            <person name="Lemon K.P."/>
        </authorList>
    </citation>
    <scope>NUCLEOTIDE SEQUENCE [LARGE SCALE GENOMIC DNA]</scope>
    <source>
        <strain evidence="8 9">KPL2811</strain>
    </source>
</reference>
<dbReference type="InterPro" id="IPR025971">
    <property type="entry name" value="LppP/LprE"/>
</dbReference>
<keyword evidence="3" id="KW-0472">Membrane</keyword>
<protein>
    <submittedName>
        <fullName evidence="8">LppP/LprE family lipoprotein</fullName>
    </submittedName>
</protein>
<sequence>MLQVKSLRACRRRAFGLMAGVALSCTLLAACSDEQADSSAQSATSESTSDIEAAESSGTDENETKKSETSSTARDSSTDGSNDGDSKPIPPNVVLDSDDGAGFSEPRNSNSSGSSKSRGGDSCGSNDAQTAFSIGEPQLDRWGGFGWELIDTSGYDSCAALSWQTVMIEGGTSSSPFHIMLFHHGEFLGTATAKAYGFMPTVQRMNSSEIAVTYHWPREGEGNANRSGTTEAGFRWDDAQQKVVMSGNVPPER</sequence>
<feature type="region of interest" description="Disordered" evidence="6">
    <location>
        <begin position="35"/>
        <end position="130"/>
    </location>
</feature>
<keyword evidence="1" id="KW-1003">Cell membrane</keyword>
<proteinExistence type="predicted"/>
<dbReference type="RefSeq" id="WP_284576197.1">
    <property type="nucleotide sequence ID" value="NZ_CP100361.1"/>
</dbReference>
<comment type="caution">
    <text evidence="8">The sequence shown here is derived from an EMBL/GenBank/DDBJ whole genome shotgun (WGS) entry which is preliminary data.</text>
</comment>
<dbReference type="PROSITE" id="PS51257">
    <property type="entry name" value="PROKAR_LIPOPROTEIN"/>
    <property type="match status" value="1"/>
</dbReference>
<keyword evidence="5 8" id="KW-0449">Lipoprotein</keyword>
<evidence type="ECO:0000256" key="7">
    <source>
        <dbReference type="SAM" id="SignalP"/>
    </source>
</evidence>
<dbReference type="Pfam" id="PF14041">
    <property type="entry name" value="Lipoprotein_21"/>
    <property type="match status" value="1"/>
</dbReference>
<evidence type="ECO:0000256" key="3">
    <source>
        <dbReference type="ARBA" id="ARBA00023136"/>
    </source>
</evidence>
<keyword evidence="4" id="KW-0564">Palmitate</keyword>
<dbReference type="Proteomes" id="UP001243856">
    <property type="component" value="Unassembled WGS sequence"/>
</dbReference>
<evidence type="ECO:0000256" key="4">
    <source>
        <dbReference type="ARBA" id="ARBA00023139"/>
    </source>
</evidence>
<feature type="compositionally biased region" description="Low complexity" evidence="6">
    <location>
        <begin position="37"/>
        <end position="50"/>
    </location>
</feature>
<evidence type="ECO:0000313" key="9">
    <source>
        <dbReference type="Proteomes" id="UP001243856"/>
    </source>
</evidence>
<keyword evidence="2 7" id="KW-0732">Signal</keyword>
<accession>A0ABT7G591</accession>
<dbReference type="EMBL" id="JASNVK010000017">
    <property type="protein sequence ID" value="MDK4301347.1"/>
    <property type="molecule type" value="Genomic_DNA"/>
</dbReference>
<keyword evidence="9" id="KW-1185">Reference proteome</keyword>
<feature type="chain" id="PRO_5046863192" evidence="7">
    <location>
        <begin position="30"/>
        <end position="253"/>
    </location>
</feature>
<gene>
    <name evidence="8" type="ORF">QPX45_08880</name>
</gene>
<evidence type="ECO:0000256" key="1">
    <source>
        <dbReference type="ARBA" id="ARBA00022475"/>
    </source>
</evidence>
<name>A0ABT7G591_9CORY</name>
<evidence type="ECO:0000313" key="8">
    <source>
        <dbReference type="EMBL" id="MDK4301347.1"/>
    </source>
</evidence>
<feature type="signal peptide" evidence="7">
    <location>
        <begin position="1"/>
        <end position="29"/>
    </location>
</feature>
<evidence type="ECO:0000256" key="5">
    <source>
        <dbReference type="ARBA" id="ARBA00023288"/>
    </source>
</evidence>
<organism evidence="8 9">
    <name type="scientific">Corynebacterium propinquum</name>
    <dbReference type="NCBI Taxonomy" id="43769"/>
    <lineage>
        <taxon>Bacteria</taxon>
        <taxon>Bacillati</taxon>
        <taxon>Actinomycetota</taxon>
        <taxon>Actinomycetes</taxon>
        <taxon>Mycobacteriales</taxon>
        <taxon>Corynebacteriaceae</taxon>
        <taxon>Corynebacterium</taxon>
    </lineage>
</organism>
<evidence type="ECO:0000256" key="2">
    <source>
        <dbReference type="ARBA" id="ARBA00022729"/>
    </source>
</evidence>